<proteinExistence type="predicted"/>
<dbReference type="EMBL" id="JAAXOX010000002">
    <property type="protein sequence ID" value="NKY22254.1"/>
    <property type="molecule type" value="Genomic_DNA"/>
</dbReference>
<dbReference type="Proteomes" id="UP000581206">
    <property type="component" value="Unassembled WGS sequence"/>
</dbReference>
<evidence type="ECO:0000313" key="1">
    <source>
        <dbReference type="EMBL" id="NKY22254.1"/>
    </source>
</evidence>
<protein>
    <submittedName>
        <fullName evidence="1">Uncharacterized protein</fullName>
    </submittedName>
</protein>
<organism evidence="1 2">
    <name type="scientific">Cellulomonas denverensis</name>
    <dbReference type="NCBI Taxonomy" id="264297"/>
    <lineage>
        <taxon>Bacteria</taxon>
        <taxon>Bacillati</taxon>
        <taxon>Actinomycetota</taxon>
        <taxon>Actinomycetes</taxon>
        <taxon>Micrococcales</taxon>
        <taxon>Cellulomonadaceae</taxon>
        <taxon>Cellulomonas</taxon>
    </lineage>
</organism>
<evidence type="ECO:0000313" key="2">
    <source>
        <dbReference type="Proteomes" id="UP000581206"/>
    </source>
</evidence>
<gene>
    <name evidence="1" type="ORF">HGA03_06195</name>
</gene>
<sequence>MAYADEQVAPTVERCHEVIKELAGTWNVARDNARFATTLDLAFAPVLFAHVAHSVQLATAVSELHQTGHGLVMMPMVRQVIECSIRAVWLELYRGNLRAVLREGHRQRKNLLASAVKATWLDASDSVVRNADQRLEDDEATSGRNFERICAEIEGGDREYVLYRFASALTHPGNDLVEHCLESTDAAGSGIGFVTDPELGAADAWLGITAQHALMAVCAWDRAELGHPYRTELRSWAVEFGVDRDRPGMTGIGFQAANRAETRRRRASKRQRRS</sequence>
<reference evidence="1 2" key="1">
    <citation type="submission" date="2020-04" db="EMBL/GenBank/DDBJ databases">
        <title>MicrobeNet Type strains.</title>
        <authorList>
            <person name="Nicholson A.C."/>
        </authorList>
    </citation>
    <scope>NUCLEOTIDE SEQUENCE [LARGE SCALE GENOMIC DNA]</scope>
    <source>
        <strain evidence="1 2">ATCC BAA-788</strain>
    </source>
</reference>
<accession>A0A7X6QYL0</accession>
<comment type="caution">
    <text evidence="1">The sequence shown here is derived from an EMBL/GenBank/DDBJ whole genome shotgun (WGS) entry which is preliminary data.</text>
</comment>
<name>A0A7X6QYL0_9CELL</name>
<dbReference type="RefSeq" id="WP_168629355.1">
    <property type="nucleotide sequence ID" value="NZ_BONL01000027.1"/>
</dbReference>
<dbReference type="InterPro" id="IPR043733">
    <property type="entry name" value="DUF5677"/>
</dbReference>
<dbReference type="Pfam" id="PF18928">
    <property type="entry name" value="DUF5677"/>
    <property type="match status" value="1"/>
</dbReference>
<dbReference type="AlphaFoldDB" id="A0A7X6QYL0"/>
<keyword evidence="2" id="KW-1185">Reference proteome</keyword>